<comment type="caution">
    <text evidence="1">The sequence shown here is derived from an EMBL/GenBank/DDBJ whole genome shotgun (WGS) entry which is preliminary data.</text>
</comment>
<gene>
    <name evidence="1" type="ORF">GJ688_14080</name>
</gene>
<evidence type="ECO:0000313" key="1">
    <source>
        <dbReference type="EMBL" id="MTV50101.1"/>
    </source>
</evidence>
<accession>A0A6I3SM99</accession>
<sequence length="59" mass="6786">MLDKRQKISKKSKLSEFMIRLSQTETGQEARELLEVEGKNYTVGQFLTAINYSDFISPS</sequence>
<name>A0A6I3SM99_HELMO</name>
<evidence type="ECO:0000313" key="2">
    <source>
        <dbReference type="Proteomes" id="UP000430670"/>
    </source>
</evidence>
<dbReference type="AlphaFoldDB" id="A0A6I3SM99"/>
<dbReference type="EMBL" id="WNKU01000019">
    <property type="protein sequence ID" value="MTV50101.1"/>
    <property type="molecule type" value="Genomic_DNA"/>
</dbReference>
<protein>
    <submittedName>
        <fullName evidence="1">Uncharacterized protein</fullName>
    </submittedName>
</protein>
<organism evidence="1 2">
    <name type="scientific">Heliobacterium mobile</name>
    <name type="common">Heliobacillus mobilis</name>
    <dbReference type="NCBI Taxonomy" id="28064"/>
    <lineage>
        <taxon>Bacteria</taxon>
        <taxon>Bacillati</taxon>
        <taxon>Bacillota</taxon>
        <taxon>Clostridia</taxon>
        <taxon>Eubacteriales</taxon>
        <taxon>Heliobacteriaceae</taxon>
        <taxon>Heliobacterium</taxon>
    </lineage>
</organism>
<dbReference type="Proteomes" id="UP000430670">
    <property type="component" value="Unassembled WGS sequence"/>
</dbReference>
<reference evidence="1 2" key="1">
    <citation type="submission" date="2019-11" db="EMBL/GenBank/DDBJ databases">
        <title>Whole-genome sequence of a the green, strictly anaerobic photosynthetic bacterium Heliobacillus mobilis DSM 6151.</title>
        <authorList>
            <person name="Kyndt J.A."/>
            <person name="Meyer T.E."/>
        </authorList>
    </citation>
    <scope>NUCLEOTIDE SEQUENCE [LARGE SCALE GENOMIC DNA]</scope>
    <source>
        <strain evidence="1 2">DSM 6151</strain>
    </source>
</reference>
<dbReference type="RefSeq" id="WP_155477194.1">
    <property type="nucleotide sequence ID" value="NZ_WNKU01000019.1"/>
</dbReference>
<proteinExistence type="predicted"/>
<dbReference type="OrthoDB" id="9899268at2"/>
<keyword evidence="2" id="KW-1185">Reference proteome</keyword>